<feature type="transmembrane region" description="Helical" evidence="1">
    <location>
        <begin position="50"/>
        <end position="71"/>
    </location>
</feature>
<evidence type="ECO:0000256" key="1">
    <source>
        <dbReference type="SAM" id="Phobius"/>
    </source>
</evidence>
<evidence type="ECO:0000313" key="3">
    <source>
        <dbReference type="Proteomes" id="UP000265692"/>
    </source>
</evidence>
<dbReference type="EMBL" id="QWEI01000002">
    <property type="protein sequence ID" value="RHW38199.1"/>
    <property type="molecule type" value="Genomic_DNA"/>
</dbReference>
<gene>
    <name evidence="2" type="ORF">D1B33_04740</name>
</gene>
<name>A0A396SQ05_9BACL</name>
<reference evidence="2 3" key="1">
    <citation type="submission" date="2018-08" db="EMBL/GenBank/DDBJ databases">
        <title>Lysinibacillus sp. YLB-03 draft genome sequence.</title>
        <authorList>
            <person name="Yu L."/>
        </authorList>
    </citation>
    <scope>NUCLEOTIDE SEQUENCE [LARGE SCALE GENOMIC DNA]</scope>
    <source>
        <strain evidence="2 3">YLB-03</strain>
    </source>
</reference>
<sequence length="109" mass="12722">MNQFASHAVANELSKYLNNWYQSLPSQFGGTDQPPVENYRVFTSDDLTEIVLWITGVIAFLEFLSNFIEIMKPQKKTKQSNHFMIRWGIQLIALSILFLIMYLSRFIGR</sequence>
<dbReference type="AlphaFoldDB" id="A0A396SQ05"/>
<dbReference type="RefSeq" id="WP_118875234.1">
    <property type="nucleotide sequence ID" value="NZ_QWEI01000002.1"/>
</dbReference>
<keyword evidence="3" id="KW-1185">Reference proteome</keyword>
<keyword evidence="1" id="KW-1133">Transmembrane helix</keyword>
<dbReference type="Proteomes" id="UP000265692">
    <property type="component" value="Unassembled WGS sequence"/>
</dbReference>
<proteinExistence type="predicted"/>
<keyword evidence="1" id="KW-0812">Transmembrane</keyword>
<keyword evidence="1" id="KW-0472">Membrane</keyword>
<organism evidence="2 3">
    <name type="scientific">Ureibacillus yapensis</name>
    <dbReference type="NCBI Taxonomy" id="2304605"/>
    <lineage>
        <taxon>Bacteria</taxon>
        <taxon>Bacillati</taxon>
        <taxon>Bacillota</taxon>
        <taxon>Bacilli</taxon>
        <taxon>Bacillales</taxon>
        <taxon>Caryophanaceae</taxon>
        <taxon>Ureibacillus</taxon>
    </lineage>
</organism>
<dbReference type="OrthoDB" id="9962456at2"/>
<accession>A0A396SQ05</accession>
<comment type="caution">
    <text evidence="2">The sequence shown here is derived from an EMBL/GenBank/DDBJ whole genome shotgun (WGS) entry which is preliminary data.</text>
</comment>
<protein>
    <submittedName>
        <fullName evidence="2">Uncharacterized protein</fullName>
    </submittedName>
</protein>
<evidence type="ECO:0000313" key="2">
    <source>
        <dbReference type="EMBL" id="RHW38199.1"/>
    </source>
</evidence>
<feature type="transmembrane region" description="Helical" evidence="1">
    <location>
        <begin position="83"/>
        <end position="103"/>
    </location>
</feature>